<dbReference type="EMBL" id="JBHRSZ010000006">
    <property type="protein sequence ID" value="MFC3152143.1"/>
    <property type="molecule type" value="Genomic_DNA"/>
</dbReference>
<sequence>MAELDIQIATEQANLPDADDFQLWADKALTGRKEDAELTIRIVDEEESQTLNHQYRDKDKPTNVLSFPFEAPENLPDFPLIGDLVICASVVEQEAQEQGKPLKNHWAHMVIHGILHLLGYDHIDDEEAEEMESLETDILSQLEIPDPYQEI</sequence>
<comment type="function">
    <text evidence="8">Single strand-specific metallo-endoribonuclease involved in late-stage 70S ribosome quality control and in maturation of the 3' terminus of the 16S rRNA.</text>
</comment>
<keyword evidence="3 8" id="KW-0540">Nuclease</keyword>
<keyword evidence="10" id="KW-1185">Reference proteome</keyword>
<evidence type="ECO:0000256" key="4">
    <source>
        <dbReference type="ARBA" id="ARBA00022723"/>
    </source>
</evidence>
<dbReference type="InterPro" id="IPR020549">
    <property type="entry name" value="YbeY_CS"/>
</dbReference>
<dbReference type="InterPro" id="IPR023091">
    <property type="entry name" value="MetalPrtase_cat_dom_sf_prd"/>
</dbReference>
<name>A0ABV7HHN0_9GAMM</name>
<dbReference type="PROSITE" id="PS01306">
    <property type="entry name" value="UPF0054"/>
    <property type="match status" value="1"/>
</dbReference>
<dbReference type="Gene3D" id="3.40.390.30">
    <property type="entry name" value="Metalloproteases ('zincins'), catalytic domain"/>
    <property type="match status" value="1"/>
</dbReference>
<evidence type="ECO:0000256" key="1">
    <source>
        <dbReference type="ARBA" id="ARBA00010875"/>
    </source>
</evidence>
<evidence type="ECO:0000313" key="9">
    <source>
        <dbReference type="EMBL" id="MFC3152143.1"/>
    </source>
</evidence>
<keyword evidence="4 8" id="KW-0479">Metal-binding</keyword>
<dbReference type="NCBIfam" id="TIGR00043">
    <property type="entry name" value="rRNA maturation RNase YbeY"/>
    <property type="match status" value="1"/>
</dbReference>
<dbReference type="RefSeq" id="WP_386721981.1">
    <property type="nucleotide sequence ID" value="NZ_JBHRSZ010000006.1"/>
</dbReference>
<reference evidence="10" key="1">
    <citation type="journal article" date="2019" name="Int. J. Syst. Evol. Microbiol.">
        <title>The Global Catalogue of Microorganisms (GCM) 10K type strain sequencing project: providing services to taxonomists for standard genome sequencing and annotation.</title>
        <authorList>
            <consortium name="The Broad Institute Genomics Platform"/>
            <consortium name="The Broad Institute Genome Sequencing Center for Infectious Disease"/>
            <person name="Wu L."/>
            <person name="Ma J."/>
        </authorList>
    </citation>
    <scope>NUCLEOTIDE SEQUENCE [LARGE SCALE GENOMIC DNA]</scope>
    <source>
        <strain evidence="10">KCTC 52438</strain>
    </source>
</reference>
<protein>
    <recommendedName>
        <fullName evidence="8">Endoribonuclease YbeY</fullName>
        <ecNumber evidence="8">3.1.-.-</ecNumber>
    </recommendedName>
</protein>
<dbReference type="PANTHER" id="PTHR46986">
    <property type="entry name" value="ENDORIBONUCLEASE YBEY, CHLOROPLASTIC"/>
    <property type="match status" value="1"/>
</dbReference>
<organism evidence="9 10">
    <name type="scientific">Litoribrevibacter euphylliae</name>
    <dbReference type="NCBI Taxonomy" id="1834034"/>
    <lineage>
        <taxon>Bacteria</taxon>
        <taxon>Pseudomonadati</taxon>
        <taxon>Pseudomonadota</taxon>
        <taxon>Gammaproteobacteria</taxon>
        <taxon>Oceanospirillales</taxon>
        <taxon>Oceanospirillaceae</taxon>
        <taxon>Litoribrevibacter</taxon>
    </lineage>
</organism>
<evidence type="ECO:0000256" key="3">
    <source>
        <dbReference type="ARBA" id="ARBA00022722"/>
    </source>
</evidence>
<comment type="caution">
    <text evidence="9">The sequence shown here is derived from an EMBL/GenBank/DDBJ whole genome shotgun (WGS) entry which is preliminary data.</text>
</comment>
<evidence type="ECO:0000256" key="8">
    <source>
        <dbReference type="HAMAP-Rule" id="MF_00009"/>
    </source>
</evidence>
<feature type="binding site" evidence="8">
    <location>
        <position position="112"/>
    </location>
    <ligand>
        <name>Zn(2+)</name>
        <dbReference type="ChEBI" id="CHEBI:29105"/>
        <note>catalytic</note>
    </ligand>
</feature>
<keyword evidence="7 8" id="KW-0862">Zinc</keyword>
<comment type="cofactor">
    <cofactor evidence="8">
        <name>Zn(2+)</name>
        <dbReference type="ChEBI" id="CHEBI:29105"/>
    </cofactor>
    <text evidence="8">Binds 1 zinc ion.</text>
</comment>
<keyword evidence="8" id="KW-0698">rRNA processing</keyword>
<evidence type="ECO:0000313" key="10">
    <source>
        <dbReference type="Proteomes" id="UP001595476"/>
    </source>
</evidence>
<comment type="subcellular location">
    <subcellularLocation>
        <location evidence="8">Cytoplasm</location>
    </subcellularLocation>
</comment>
<dbReference type="SUPFAM" id="SSF55486">
    <property type="entry name" value="Metalloproteases ('zincins'), catalytic domain"/>
    <property type="match status" value="1"/>
</dbReference>
<dbReference type="PANTHER" id="PTHR46986:SF1">
    <property type="entry name" value="ENDORIBONUCLEASE YBEY, CHLOROPLASTIC"/>
    <property type="match status" value="1"/>
</dbReference>
<evidence type="ECO:0000256" key="2">
    <source>
        <dbReference type="ARBA" id="ARBA00022517"/>
    </source>
</evidence>
<comment type="similarity">
    <text evidence="1 8">Belongs to the endoribonuclease YbeY family.</text>
</comment>
<evidence type="ECO:0000256" key="5">
    <source>
        <dbReference type="ARBA" id="ARBA00022759"/>
    </source>
</evidence>
<feature type="binding site" evidence="8">
    <location>
        <position position="116"/>
    </location>
    <ligand>
        <name>Zn(2+)</name>
        <dbReference type="ChEBI" id="CHEBI:29105"/>
        <note>catalytic</note>
    </ligand>
</feature>
<gene>
    <name evidence="8 9" type="primary">ybeY</name>
    <name evidence="9" type="ORF">ACFOEK_13975</name>
</gene>
<dbReference type="HAMAP" id="MF_00009">
    <property type="entry name" value="Endoribonucl_YbeY"/>
    <property type="match status" value="1"/>
</dbReference>
<dbReference type="InterPro" id="IPR002036">
    <property type="entry name" value="YbeY"/>
</dbReference>
<feature type="binding site" evidence="8">
    <location>
        <position position="122"/>
    </location>
    <ligand>
        <name>Zn(2+)</name>
        <dbReference type="ChEBI" id="CHEBI:29105"/>
        <note>catalytic</note>
    </ligand>
</feature>
<dbReference type="EC" id="3.1.-.-" evidence="8"/>
<keyword evidence="5 8" id="KW-0255">Endonuclease</keyword>
<accession>A0ABV7HHN0</accession>
<keyword evidence="8" id="KW-0963">Cytoplasm</keyword>
<dbReference type="Pfam" id="PF02130">
    <property type="entry name" value="YbeY"/>
    <property type="match status" value="1"/>
</dbReference>
<dbReference type="Proteomes" id="UP001595476">
    <property type="component" value="Unassembled WGS sequence"/>
</dbReference>
<proteinExistence type="inferred from homology"/>
<keyword evidence="2 8" id="KW-0690">Ribosome biogenesis</keyword>
<evidence type="ECO:0000256" key="6">
    <source>
        <dbReference type="ARBA" id="ARBA00022801"/>
    </source>
</evidence>
<keyword evidence="6 8" id="KW-0378">Hydrolase</keyword>
<evidence type="ECO:0000256" key="7">
    <source>
        <dbReference type="ARBA" id="ARBA00022833"/>
    </source>
</evidence>